<name>A0ACB7HTE4_MANES</name>
<keyword evidence="2" id="KW-1185">Reference proteome</keyword>
<dbReference type="Proteomes" id="UP000091857">
    <property type="component" value="Chromosome 4"/>
</dbReference>
<protein>
    <submittedName>
        <fullName evidence="1">Uncharacterized protein</fullName>
    </submittedName>
</protein>
<reference evidence="2" key="1">
    <citation type="journal article" date="2016" name="Nat. Biotechnol.">
        <title>Sequencing wild and cultivated cassava and related species reveals extensive interspecific hybridization and genetic diversity.</title>
        <authorList>
            <person name="Bredeson J.V."/>
            <person name="Lyons J.B."/>
            <person name="Prochnik S.E."/>
            <person name="Wu G.A."/>
            <person name="Ha C.M."/>
            <person name="Edsinger-Gonzales E."/>
            <person name="Grimwood J."/>
            <person name="Schmutz J."/>
            <person name="Rabbi I.Y."/>
            <person name="Egesi C."/>
            <person name="Nauluvula P."/>
            <person name="Lebot V."/>
            <person name="Ndunguru J."/>
            <person name="Mkamilo G."/>
            <person name="Bart R.S."/>
            <person name="Setter T.L."/>
            <person name="Gleadow R.M."/>
            <person name="Kulakow P."/>
            <person name="Ferguson M.E."/>
            <person name="Rounsley S."/>
            <person name="Rokhsar D.S."/>
        </authorList>
    </citation>
    <scope>NUCLEOTIDE SEQUENCE [LARGE SCALE GENOMIC DNA]</scope>
    <source>
        <strain evidence="2">cv. AM560-2</strain>
    </source>
</reference>
<sequence>MRIFTFVVFSILFTFLLLSTSEQCGSQAGGALCPAVCLGRCRAGILWRGGGNLDGIYLEKALDKMLSQRPFAYGFRRSRYNVISFHFICKRIN</sequence>
<evidence type="ECO:0000313" key="2">
    <source>
        <dbReference type="Proteomes" id="UP000091857"/>
    </source>
</evidence>
<accession>A0ACB7HTE4</accession>
<dbReference type="EMBL" id="CM004390">
    <property type="protein sequence ID" value="KAG8655782.1"/>
    <property type="molecule type" value="Genomic_DNA"/>
</dbReference>
<evidence type="ECO:0000313" key="1">
    <source>
        <dbReference type="EMBL" id="KAG8655782.1"/>
    </source>
</evidence>
<organism evidence="1 2">
    <name type="scientific">Manihot esculenta</name>
    <name type="common">Cassava</name>
    <name type="synonym">Jatropha manihot</name>
    <dbReference type="NCBI Taxonomy" id="3983"/>
    <lineage>
        <taxon>Eukaryota</taxon>
        <taxon>Viridiplantae</taxon>
        <taxon>Streptophyta</taxon>
        <taxon>Embryophyta</taxon>
        <taxon>Tracheophyta</taxon>
        <taxon>Spermatophyta</taxon>
        <taxon>Magnoliopsida</taxon>
        <taxon>eudicotyledons</taxon>
        <taxon>Gunneridae</taxon>
        <taxon>Pentapetalae</taxon>
        <taxon>rosids</taxon>
        <taxon>fabids</taxon>
        <taxon>Malpighiales</taxon>
        <taxon>Euphorbiaceae</taxon>
        <taxon>Crotonoideae</taxon>
        <taxon>Manihoteae</taxon>
        <taxon>Manihot</taxon>
    </lineage>
</organism>
<proteinExistence type="predicted"/>
<comment type="caution">
    <text evidence="1">The sequence shown here is derived from an EMBL/GenBank/DDBJ whole genome shotgun (WGS) entry which is preliminary data.</text>
</comment>
<gene>
    <name evidence="1" type="ORF">MANES_04G066760v8</name>
</gene>